<dbReference type="Pfam" id="PF01328">
    <property type="entry name" value="Peroxidase_2"/>
    <property type="match status" value="1"/>
</dbReference>
<dbReference type="PANTHER" id="PTHR33577">
    <property type="entry name" value="STERIGMATOCYSTIN BIOSYNTHESIS PEROXIDASE STCC-RELATED"/>
    <property type="match status" value="1"/>
</dbReference>
<dbReference type="RefSeq" id="XP_037214393.1">
    <property type="nucleotide sequence ID" value="XM_037369187.1"/>
</dbReference>
<evidence type="ECO:0000256" key="7">
    <source>
        <dbReference type="ARBA" id="ARBA00025795"/>
    </source>
</evidence>
<reference evidence="11" key="1">
    <citation type="submission" date="2020-05" db="EMBL/GenBank/DDBJ databases">
        <title>Mycena genomes resolve the evolution of fungal bioluminescence.</title>
        <authorList>
            <person name="Tsai I.J."/>
        </authorList>
    </citation>
    <scope>NUCLEOTIDE SEQUENCE</scope>
    <source>
        <strain evidence="11">171206Taipei</strain>
    </source>
</reference>
<evidence type="ECO:0000256" key="2">
    <source>
        <dbReference type="ARBA" id="ARBA00022559"/>
    </source>
</evidence>
<keyword evidence="6" id="KW-0408">Iron</keyword>
<comment type="cofactor">
    <cofactor evidence="1">
        <name>heme b</name>
        <dbReference type="ChEBI" id="CHEBI:60344"/>
    </cofactor>
</comment>
<dbReference type="EMBL" id="JACAZF010000013">
    <property type="protein sequence ID" value="KAF7291271.1"/>
    <property type="molecule type" value="Genomic_DNA"/>
</dbReference>
<dbReference type="AlphaFoldDB" id="A0A8H6VTD7"/>
<protein>
    <recommendedName>
        <fullName evidence="10">Heme haloperoxidase family profile domain-containing protein</fullName>
    </recommendedName>
</protein>
<gene>
    <name evidence="11" type="ORF">MIND_01270900</name>
</gene>
<evidence type="ECO:0000259" key="10">
    <source>
        <dbReference type="PROSITE" id="PS51405"/>
    </source>
</evidence>
<evidence type="ECO:0000256" key="8">
    <source>
        <dbReference type="SAM" id="MobiDB-lite"/>
    </source>
</evidence>
<feature type="signal peptide" evidence="9">
    <location>
        <begin position="1"/>
        <end position="35"/>
    </location>
</feature>
<dbReference type="GeneID" id="59351703"/>
<dbReference type="OrthoDB" id="407298at2759"/>
<keyword evidence="9" id="KW-0732">Signal</keyword>
<dbReference type="PANTHER" id="PTHR33577:SF18">
    <property type="entry name" value="HEME HALOPEROXIDASE FAMILY PROFILE DOMAIN-CONTAINING PROTEIN"/>
    <property type="match status" value="1"/>
</dbReference>
<keyword evidence="2" id="KW-0575">Peroxidase</keyword>
<keyword evidence="12" id="KW-1185">Reference proteome</keyword>
<dbReference type="PROSITE" id="PS51405">
    <property type="entry name" value="HEME_HALOPEROXIDASE"/>
    <property type="match status" value="1"/>
</dbReference>
<proteinExistence type="inferred from homology"/>
<sequence>MLFQGIGHVLLNVRIFVWDLWLTLLNVLLPSLPKAKDDGEKGRWPEWAAPKEGDSRCACPALNAMANHGILPHDGKGVKFTDMAARVHETYNFAPTFAAFVARNGADTLKRDYSKDTFDLAELDLHNGIEHDASLLRQDAYFSPSQSTPHLPLVDALLASASGTAPDGSRALTAADLSAFSSKRRADSKRENPQFVLDKTHAVFGSAKCVSFPNASIADDDVGSSSTLLAIFGGHVPDLEVFLREERLPRAWQSVCRARKGLTFFAFNGTTLKVERGIDEAKYERERAEKEAAPETQGEKEVEQGVN</sequence>
<comment type="similarity">
    <text evidence="7">Belongs to the chloroperoxidase family.</text>
</comment>
<evidence type="ECO:0000256" key="6">
    <source>
        <dbReference type="ARBA" id="ARBA00023004"/>
    </source>
</evidence>
<feature type="domain" description="Heme haloperoxidase family profile" evidence="10">
    <location>
        <begin position="43"/>
        <end position="269"/>
    </location>
</feature>
<dbReference type="GO" id="GO:0046872">
    <property type="term" value="F:metal ion binding"/>
    <property type="evidence" value="ECO:0007669"/>
    <property type="project" value="UniProtKB-KW"/>
</dbReference>
<keyword evidence="3" id="KW-0349">Heme</keyword>
<name>A0A8H6VTD7_9AGAR</name>
<evidence type="ECO:0000256" key="9">
    <source>
        <dbReference type="SAM" id="SignalP"/>
    </source>
</evidence>
<dbReference type="GO" id="GO:0004601">
    <property type="term" value="F:peroxidase activity"/>
    <property type="evidence" value="ECO:0007669"/>
    <property type="project" value="UniProtKB-KW"/>
</dbReference>
<dbReference type="Gene3D" id="1.10.489.10">
    <property type="entry name" value="Chloroperoxidase-like"/>
    <property type="match status" value="1"/>
</dbReference>
<dbReference type="InterPro" id="IPR036851">
    <property type="entry name" value="Chloroperoxidase-like_sf"/>
</dbReference>
<evidence type="ECO:0000256" key="1">
    <source>
        <dbReference type="ARBA" id="ARBA00001970"/>
    </source>
</evidence>
<evidence type="ECO:0000313" key="12">
    <source>
        <dbReference type="Proteomes" id="UP000636479"/>
    </source>
</evidence>
<evidence type="ECO:0000256" key="4">
    <source>
        <dbReference type="ARBA" id="ARBA00022723"/>
    </source>
</evidence>
<feature type="region of interest" description="Disordered" evidence="8">
    <location>
        <begin position="285"/>
        <end position="307"/>
    </location>
</feature>
<dbReference type="Proteomes" id="UP000636479">
    <property type="component" value="Unassembled WGS sequence"/>
</dbReference>
<dbReference type="SUPFAM" id="SSF47571">
    <property type="entry name" value="Cloroperoxidase"/>
    <property type="match status" value="1"/>
</dbReference>
<keyword evidence="4" id="KW-0479">Metal-binding</keyword>
<evidence type="ECO:0000313" key="11">
    <source>
        <dbReference type="EMBL" id="KAF7291271.1"/>
    </source>
</evidence>
<comment type="caution">
    <text evidence="11">The sequence shown here is derived from an EMBL/GenBank/DDBJ whole genome shotgun (WGS) entry which is preliminary data.</text>
</comment>
<evidence type="ECO:0000256" key="5">
    <source>
        <dbReference type="ARBA" id="ARBA00023002"/>
    </source>
</evidence>
<dbReference type="InterPro" id="IPR000028">
    <property type="entry name" value="Chloroperoxidase"/>
</dbReference>
<accession>A0A8H6VTD7</accession>
<feature type="chain" id="PRO_5034187208" description="Heme haloperoxidase family profile domain-containing protein" evidence="9">
    <location>
        <begin position="36"/>
        <end position="307"/>
    </location>
</feature>
<organism evidence="11 12">
    <name type="scientific">Mycena indigotica</name>
    <dbReference type="NCBI Taxonomy" id="2126181"/>
    <lineage>
        <taxon>Eukaryota</taxon>
        <taxon>Fungi</taxon>
        <taxon>Dikarya</taxon>
        <taxon>Basidiomycota</taxon>
        <taxon>Agaricomycotina</taxon>
        <taxon>Agaricomycetes</taxon>
        <taxon>Agaricomycetidae</taxon>
        <taxon>Agaricales</taxon>
        <taxon>Marasmiineae</taxon>
        <taxon>Mycenaceae</taxon>
        <taxon>Mycena</taxon>
    </lineage>
</organism>
<evidence type="ECO:0000256" key="3">
    <source>
        <dbReference type="ARBA" id="ARBA00022617"/>
    </source>
</evidence>
<keyword evidence="5" id="KW-0560">Oxidoreductase</keyword>